<proteinExistence type="inferred from homology"/>
<feature type="region of interest" description="Disordered" evidence="6">
    <location>
        <begin position="110"/>
        <end position="247"/>
    </location>
</feature>
<evidence type="ECO:0000313" key="10">
    <source>
        <dbReference type="Proteomes" id="UP001141806"/>
    </source>
</evidence>
<dbReference type="SUPFAM" id="SSF49764">
    <property type="entry name" value="HSP20-like chaperones"/>
    <property type="match status" value="1"/>
</dbReference>
<comment type="subcellular location">
    <subcellularLocation>
        <location evidence="1">Cell membrane</location>
        <topology evidence="1">Single-pass membrane protein</topology>
    </subcellularLocation>
</comment>
<evidence type="ECO:0000259" key="8">
    <source>
        <dbReference type="PROSITE" id="PS01031"/>
    </source>
</evidence>
<feature type="transmembrane region" description="Helical" evidence="7">
    <location>
        <begin position="268"/>
        <end position="286"/>
    </location>
</feature>
<dbReference type="EMBL" id="JAMYWD010000002">
    <property type="protein sequence ID" value="KAJ4979144.1"/>
    <property type="molecule type" value="Genomic_DNA"/>
</dbReference>
<keyword evidence="2" id="KW-1003">Cell membrane</keyword>
<keyword evidence="7" id="KW-0812">Transmembrane</keyword>
<evidence type="ECO:0000256" key="6">
    <source>
        <dbReference type="SAM" id="MobiDB-lite"/>
    </source>
</evidence>
<dbReference type="InterPro" id="IPR008978">
    <property type="entry name" value="HSP20-like_chaperone"/>
</dbReference>
<feature type="compositionally biased region" description="Acidic residues" evidence="6">
    <location>
        <begin position="226"/>
        <end position="235"/>
    </location>
</feature>
<dbReference type="CDD" id="cd06464">
    <property type="entry name" value="ACD_sHsps-like"/>
    <property type="match status" value="1"/>
</dbReference>
<feature type="domain" description="SHSP" evidence="8">
    <location>
        <begin position="10"/>
        <end position="116"/>
    </location>
</feature>
<dbReference type="Pfam" id="PF00011">
    <property type="entry name" value="HSP20"/>
    <property type="match status" value="1"/>
</dbReference>
<evidence type="ECO:0000256" key="5">
    <source>
        <dbReference type="RuleBase" id="RU003616"/>
    </source>
</evidence>
<dbReference type="AlphaFoldDB" id="A0A9Q0KYT8"/>
<dbReference type="GO" id="GO:0006952">
    <property type="term" value="P:defense response"/>
    <property type="evidence" value="ECO:0007669"/>
    <property type="project" value="UniProtKB-KW"/>
</dbReference>
<protein>
    <recommendedName>
        <fullName evidence="8">SHSP domain-containing protein</fullName>
    </recommendedName>
</protein>
<organism evidence="9 10">
    <name type="scientific">Protea cynaroides</name>
    <dbReference type="NCBI Taxonomy" id="273540"/>
    <lineage>
        <taxon>Eukaryota</taxon>
        <taxon>Viridiplantae</taxon>
        <taxon>Streptophyta</taxon>
        <taxon>Embryophyta</taxon>
        <taxon>Tracheophyta</taxon>
        <taxon>Spermatophyta</taxon>
        <taxon>Magnoliopsida</taxon>
        <taxon>Proteales</taxon>
        <taxon>Proteaceae</taxon>
        <taxon>Protea</taxon>
    </lineage>
</organism>
<keyword evidence="10" id="KW-1185">Reference proteome</keyword>
<comment type="caution">
    <text evidence="9">The sequence shown here is derived from an EMBL/GenBank/DDBJ whole genome shotgun (WGS) entry which is preliminary data.</text>
</comment>
<dbReference type="OrthoDB" id="1431247at2759"/>
<reference evidence="9" key="1">
    <citation type="journal article" date="2023" name="Plant J.">
        <title>The genome of the king protea, Protea cynaroides.</title>
        <authorList>
            <person name="Chang J."/>
            <person name="Duong T.A."/>
            <person name="Schoeman C."/>
            <person name="Ma X."/>
            <person name="Roodt D."/>
            <person name="Barker N."/>
            <person name="Li Z."/>
            <person name="Van de Peer Y."/>
            <person name="Mizrachi E."/>
        </authorList>
    </citation>
    <scope>NUCLEOTIDE SEQUENCE</scope>
    <source>
        <tissue evidence="9">Young leaves</tissue>
    </source>
</reference>
<evidence type="ECO:0000256" key="2">
    <source>
        <dbReference type="ARBA" id="ARBA00022475"/>
    </source>
</evidence>
<dbReference type="Proteomes" id="UP001141806">
    <property type="component" value="Unassembled WGS sequence"/>
</dbReference>
<comment type="similarity">
    <text evidence="4 5">Belongs to the small heat shock protein (HSP20) family.</text>
</comment>
<sequence length="299" mass="32917">MAARGAGSGRSYLDFNPTSKWIREEDSDTLIIHLPGFKKEAIKVQRDALGNLKITGERYIGDNTWNRFVQDVQVPANYDFNRFLASFENGELQILMPKIITPIIAAPETIPQLPPSQKPVSEEEFQPRPSQKPVSTKPPPSQKPISEKPPSQKPISEKPPSQKPVTQPPPSQKPDSEPNFQPPPSQKPTTHPDKKMDGKASEPKVTEKTPEQEQVDGDAGAKNVTGEEEEEEYEMAEERTDDGTARVNNGSAGGVVAADMGLHGPKQLILNVIVGILVVLALLVYVKYTQGFSRKVTDH</sequence>
<evidence type="ECO:0000313" key="9">
    <source>
        <dbReference type="EMBL" id="KAJ4979144.1"/>
    </source>
</evidence>
<dbReference type="GO" id="GO:0034605">
    <property type="term" value="P:cellular response to heat"/>
    <property type="evidence" value="ECO:0007669"/>
    <property type="project" value="TreeGrafter"/>
</dbReference>
<dbReference type="PROSITE" id="PS01031">
    <property type="entry name" value="SHSP"/>
    <property type="match status" value="1"/>
</dbReference>
<name>A0A9Q0KYT8_9MAGN</name>
<evidence type="ECO:0000256" key="3">
    <source>
        <dbReference type="ARBA" id="ARBA00022821"/>
    </source>
</evidence>
<evidence type="ECO:0000256" key="1">
    <source>
        <dbReference type="ARBA" id="ARBA00004162"/>
    </source>
</evidence>
<dbReference type="PANTHER" id="PTHR43670:SF132">
    <property type="entry name" value="OS03G0157600 PROTEIN"/>
    <property type="match status" value="1"/>
</dbReference>
<evidence type="ECO:0000256" key="7">
    <source>
        <dbReference type="SAM" id="Phobius"/>
    </source>
</evidence>
<dbReference type="InterPro" id="IPR002068">
    <property type="entry name" value="A-crystallin/Hsp20_dom"/>
</dbReference>
<evidence type="ECO:0000256" key="4">
    <source>
        <dbReference type="PROSITE-ProRule" id="PRU00285"/>
    </source>
</evidence>
<keyword evidence="7" id="KW-0472">Membrane</keyword>
<keyword evidence="3" id="KW-0611">Plant defense</keyword>
<dbReference type="GO" id="GO:0005886">
    <property type="term" value="C:plasma membrane"/>
    <property type="evidence" value="ECO:0007669"/>
    <property type="project" value="UniProtKB-SubCell"/>
</dbReference>
<feature type="compositionally biased region" description="Basic and acidic residues" evidence="6">
    <location>
        <begin position="190"/>
        <end position="211"/>
    </location>
</feature>
<dbReference type="Gene3D" id="2.60.40.790">
    <property type="match status" value="1"/>
</dbReference>
<dbReference type="PANTHER" id="PTHR43670">
    <property type="entry name" value="HEAT SHOCK PROTEIN 26"/>
    <property type="match status" value="1"/>
</dbReference>
<keyword evidence="7" id="KW-1133">Transmembrane helix</keyword>
<gene>
    <name evidence="9" type="ORF">NE237_009924</name>
</gene>
<accession>A0A9Q0KYT8</accession>